<dbReference type="GO" id="GO:0016491">
    <property type="term" value="F:oxidoreductase activity"/>
    <property type="evidence" value="ECO:0007669"/>
    <property type="project" value="InterPro"/>
</dbReference>
<dbReference type="InterPro" id="IPR000866">
    <property type="entry name" value="AhpC/TSA"/>
</dbReference>
<evidence type="ECO:0000313" key="4">
    <source>
        <dbReference type="Proteomes" id="UP000272778"/>
    </source>
</evidence>
<dbReference type="CDD" id="cd03012">
    <property type="entry name" value="TlpA_like_DipZ_like"/>
    <property type="match status" value="1"/>
</dbReference>
<organism evidence="3 4">
    <name type="scientific">Paraburkholderia dinghuensis</name>
    <dbReference type="NCBI Taxonomy" id="2305225"/>
    <lineage>
        <taxon>Bacteria</taxon>
        <taxon>Pseudomonadati</taxon>
        <taxon>Pseudomonadota</taxon>
        <taxon>Betaproteobacteria</taxon>
        <taxon>Burkholderiales</taxon>
        <taxon>Burkholderiaceae</taxon>
        <taxon>Paraburkholderia</taxon>
    </lineage>
</organism>
<dbReference type="GO" id="GO:0016209">
    <property type="term" value="F:antioxidant activity"/>
    <property type="evidence" value="ECO:0007669"/>
    <property type="project" value="InterPro"/>
</dbReference>
<dbReference type="InterPro" id="IPR013766">
    <property type="entry name" value="Thioredoxin_domain"/>
</dbReference>
<sequence length="366" mass="39078">MTSMLKKLSIAAGVCAALGVGVATFTALPAASAAGDKSMQTYRSDLPKLGPLPSLAGASTWLNSSPLDAAQVRGKVVLVDFWTYSCINCIRTLPHVRAWAQKYRDKGLVVIGVHTPEFDFEKDTGNISKAIARFKLDYPIAVDSDHHIWDAFHNNAWPVFYIADAQGQVRARIVGEGNYDKVEKAIQSLLAEAGKHNAMGALTAPQANDEQASPDIAHLGSGETYVGYAQASNFVARGGLKEDVAHDYVASTPGLNEWSFSGNWTVGAERASLNRAGGGIVYRFSARDLHLVLGPGAGGSPVRFQVTVDGGAPGENHGTDTDANGKGVVTETRLYQLVRQTGPVKEHTFEIRFLDPGVDAFAFTFG</sequence>
<dbReference type="InterPro" id="IPR041017">
    <property type="entry name" value="Thioredoxin_10"/>
</dbReference>
<evidence type="ECO:0000313" key="3">
    <source>
        <dbReference type="EMBL" id="RQH03909.1"/>
    </source>
</evidence>
<evidence type="ECO:0000259" key="2">
    <source>
        <dbReference type="PROSITE" id="PS51352"/>
    </source>
</evidence>
<feature type="signal peptide" evidence="1">
    <location>
        <begin position="1"/>
        <end position="33"/>
    </location>
</feature>
<dbReference type="EMBL" id="RQIS01000015">
    <property type="protein sequence ID" value="RQH03909.1"/>
    <property type="molecule type" value="Genomic_DNA"/>
</dbReference>
<dbReference type="InterPro" id="IPR036249">
    <property type="entry name" value="Thioredoxin-like_sf"/>
</dbReference>
<dbReference type="Pfam" id="PF17991">
    <property type="entry name" value="Thioredoxin_10"/>
    <property type="match status" value="1"/>
</dbReference>
<dbReference type="Gene3D" id="3.40.30.10">
    <property type="entry name" value="Glutaredoxin"/>
    <property type="match status" value="1"/>
</dbReference>
<gene>
    <name evidence="3" type="ORF">D1Y85_19940</name>
</gene>
<reference evidence="3 4" key="1">
    <citation type="submission" date="2018-11" db="EMBL/GenBank/DDBJ databases">
        <title>Paraburkholderia sp. DHOA04, isolated from soil.</title>
        <authorList>
            <person name="Gao Z.-H."/>
            <person name="Qiu L.-H."/>
            <person name="Fu J.-C."/>
        </authorList>
    </citation>
    <scope>NUCLEOTIDE SEQUENCE [LARGE SCALE GENOMIC DNA]</scope>
    <source>
        <strain evidence="3 4">DHOA04</strain>
    </source>
</reference>
<dbReference type="Pfam" id="PF00578">
    <property type="entry name" value="AhpC-TSA"/>
    <property type="match status" value="1"/>
</dbReference>
<dbReference type="Gene3D" id="2.60.120.260">
    <property type="entry name" value="Galactose-binding domain-like"/>
    <property type="match status" value="1"/>
</dbReference>
<feature type="domain" description="Thioredoxin" evidence="2">
    <location>
        <begin position="46"/>
        <end position="191"/>
    </location>
</feature>
<dbReference type="RefSeq" id="WP_124152799.1">
    <property type="nucleotide sequence ID" value="NZ_RQIS01000015.1"/>
</dbReference>
<protein>
    <submittedName>
        <fullName evidence="3">Thioredoxin family protein</fullName>
    </submittedName>
</protein>
<dbReference type="OrthoDB" id="9811352at2"/>
<keyword evidence="1" id="KW-0732">Signal</keyword>
<comment type="caution">
    <text evidence="3">The sequence shown here is derived from an EMBL/GenBank/DDBJ whole genome shotgun (WGS) entry which is preliminary data.</text>
</comment>
<proteinExistence type="predicted"/>
<accession>A0A3N6MIN8</accession>
<dbReference type="PANTHER" id="PTHR46388:SF2">
    <property type="entry name" value="NHL REPEAT-CONTAINING PROTEIN 2"/>
    <property type="match status" value="1"/>
</dbReference>
<evidence type="ECO:0000256" key="1">
    <source>
        <dbReference type="SAM" id="SignalP"/>
    </source>
</evidence>
<keyword evidence="4" id="KW-1185">Reference proteome</keyword>
<dbReference type="Proteomes" id="UP000272778">
    <property type="component" value="Unassembled WGS sequence"/>
</dbReference>
<dbReference type="AlphaFoldDB" id="A0A3N6MIN8"/>
<dbReference type="SUPFAM" id="SSF52833">
    <property type="entry name" value="Thioredoxin-like"/>
    <property type="match status" value="1"/>
</dbReference>
<name>A0A3N6MIN8_9BURK</name>
<feature type="chain" id="PRO_5018330140" evidence="1">
    <location>
        <begin position="34"/>
        <end position="366"/>
    </location>
</feature>
<dbReference type="PANTHER" id="PTHR46388">
    <property type="entry name" value="NHL REPEAT-CONTAINING PROTEIN 2"/>
    <property type="match status" value="1"/>
</dbReference>
<dbReference type="PROSITE" id="PS51352">
    <property type="entry name" value="THIOREDOXIN_2"/>
    <property type="match status" value="1"/>
</dbReference>